<proteinExistence type="predicted"/>
<protein>
    <submittedName>
        <fullName evidence="1">Uncharacterized protein</fullName>
    </submittedName>
</protein>
<dbReference type="AlphaFoldDB" id="A0A150P433"/>
<sequence>MSFPAHRACMATPESARLAGRGASGAGDLPCLDPPDWRRVLGATEPLRRAVTVAERRIVPYRRRARSTDDLDSPRHVARASLPAPMLYIPVTLAPAVKSPSGLAIPRPSVPGGVALPPGAFAGHDGEVSA</sequence>
<comment type="caution">
    <text evidence="1">The sequence shown here is derived from an EMBL/GenBank/DDBJ whole genome shotgun (WGS) entry which is preliminary data.</text>
</comment>
<evidence type="ECO:0000313" key="2">
    <source>
        <dbReference type="Proteomes" id="UP000075420"/>
    </source>
</evidence>
<accession>A0A150P433</accession>
<organism evidence="1 2">
    <name type="scientific">Sorangium cellulosum</name>
    <name type="common">Polyangium cellulosum</name>
    <dbReference type="NCBI Taxonomy" id="56"/>
    <lineage>
        <taxon>Bacteria</taxon>
        <taxon>Pseudomonadati</taxon>
        <taxon>Myxococcota</taxon>
        <taxon>Polyangia</taxon>
        <taxon>Polyangiales</taxon>
        <taxon>Polyangiaceae</taxon>
        <taxon>Sorangium</taxon>
    </lineage>
</organism>
<gene>
    <name evidence="1" type="ORF">BE08_41390</name>
</gene>
<evidence type="ECO:0000313" key="1">
    <source>
        <dbReference type="EMBL" id="KYF50232.1"/>
    </source>
</evidence>
<reference evidence="1 2" key="1">
    <citation type="submission" date="2014-02" db="EMBL/GenBank/DDBJ databases">
        <title>The small core and large imbalanced accessory genome model reveals a collaborative survival strategy of Sorangium cellulosum strains in nature.</title>
        <authorList>
            <person name="Han K."/>
            <person name="Peng R."/>
            <person name="Blom J."/>
            <person name="Li Y.-Z."/>
        </authorList>
    </citation>
    <scope>NUCLEOTIDE SEQUENCE [LARGE SCALE GENOMIC DNA]</scope>
    <source>
        <strain evidence="1 2">So0157-25</strain>
    </source>
</reference>
<dbReference type="Proteomes" id="UP000075420">
    <property type="component" value="Unassembled WGS sequence"/>
</dbReference>
<name>A0A150P433_SORCE</name>
<dbReference type="EMBL" id="JELY01003257">
    <property type="protein sequence ID" value="KYF50232.1"/>
    <property type="molecule type" value="Genomic_DNA"/>
</dbReference>